<comment type="caution">
    <text evidence="4">The sequence shown here is derived from an EMBL/GenBank/DDBJ whole genome shotgun (WGS) entry which is preliminary data.</text>
</comment>
<sequence>MDNQEPVSSSEAATLPSIASNSKISPSETKQIKYDVKKNELKKCFTALVDRKQVNLDLEMAKQLLNKELEIDIANLPADLGESMPYMLIHHIKTWPGWLNSPKYYSGEITFKNWYKEFITFILNKLDEDIKTTYPAVRKELDEEEAVNKSLDIDQCTQIEANDFSPFSLKITGKASMLNTLVFTDNGKGDVIMKQHKPLHWTDSQIKNIVVKQLITWPYIGVHFICPVLNFSRHNKPIYNRYVGVVNSSLPVLTVDRIQQMKVHDDNKDELVYGLEQLKETFIELLNAIKKIYSKQTDWTPFLAIITESLKDIKEIDIVKTVNDKSQPTIALNTRMLFNIGNAQYFRNKKFSKAQPTNQDIDYTEIIIPRIELIINSIDCNNMKKYIENIQNFKPGTTLNHLGLFSLPIIKYNCNYCKKNFENVDQVIKHLADDHYMDHDFLCIKCKRSFQIFELTKTRWMHNCPRADTT</sequence>
<accession>A0ABD1DZY1</accession>
<feature type="domain" description="C2H2-type" evidence="3">
    <location>
        <begin position="412"/>
        <end position="440"/>
    </location>
</feature>
<feature type="region of interest" description="Disordered" evidence="2">
    <location>
        <begin position="1"/>
        <end position="26"/>
    </location>
</feature>
<keyword evidence="1" id="KW-0862">Zinc</keyword>
<dbReference type="Proteomes" id="UP001566132">
    <property type="component" value="Unassembled WGS sequence"/>
</dbReference>
<dbReference type="PROSITE" id="PS00028">
    <property type="entry name" value="ZINC_FINGER_C2H2_1"/>
    <property type="match status" value="1"/>
</dbReference>
<keyword evidence="1" id="KW-0479">Metal-binding</keyword>
<dbReference type="AlphaFoldDB" id="A0ABD1DZY1"/>
<name>A0ABD1DZY1_HYPHA</name>
<keyword evidence="1" id="KW-0863">Zinc-finger</keyword>
<proteinExistence type="predicted"/>
<evidence type="ECO:0000313" key="5">
    <source>
        <dbReference type="Proteomes" id="UP001566132"/>
    </source>
</evidence>
<protein>
    <recommendedName>
        <fullName evidence="3">C2H2-type domain-containing protein</fullName>
    </recommendedName>
</protein>
<organism evidence="4 5">
    <name type="scientific">Hypothenemus hampei</name>
    <name type="common">Coffee berry borer</name>
    <dbReference type="NCBI Taxonomy" id="57062"/>
    <lineage>
        <taxon>Eukaryota</taxon>
        <taxon>Metazoa</taxon>
        <taxon>Ecdysozoa</taxon>
        <taxon>Arthropoda</taxon>
        <taxon>Hexapoda</taxon>
        <taxon>Insecta</taxon>
        <taxon>Pterygota</taxon>
        <taxon>Neoptera</taxon>
        <taxon>Endopterygota</taxon>
        <taxon>Coleoptera</taxon>
        <taxon>Polyphaga</taxon>
        <taxon>Cucujiformia</taxon>
        <taxon>Curculionidae</taxon>
        <taxon>Scolytinae</taxon>
        <taxon>Hypothenemus</taxon>
    </lineage>
</organism>
<evidence type="ECO:0000313" key="4">
    <source>
        <dbReference type="EMBL" id="KAL1487973.1"/>
    </source>
</evidence>
<evidence type="ECO:0000256" key="1">
    <source>
        <dbReference type="PROSITE-ProRule" id="PRU00042"/>
    </source>
</evidence>
<evidence type="ECO:0000259" key="3">
    <source>
        <dbReference type="PROSITE" id="PS50157"/>
    </source>
</evidence>
<dbReference type="InterPro" id="IPR013087">
    <property type="entry name" value="Znf_C2H2_type"/>
</dbReference>
<dbReference type="EMBL" id="JBDJPC010000016">
    <property type="protein sequence ID" value="KAL1487973.1"/>
    <property type="molecule type" value="Genomic_DNA"/>
</dbReference>
<keyword evidence="5" id="KW-1185">Reference proteome</keyword>
<evidence type="ECO:0000256" key="2">
    <source>
        <dbReference type="SAM" id="MobiDB-lite"/>
    </source>
</evidence>
<dbReference type="GO" id="GO:0008270">
    <property type="term" value="F:zinc ion binding"/>
    <property type="evidence" value="ECO:0007669"/>
    <property type="project" value="UniProtKB-KW"/>
</dbReference>
<gene>
    <name evidence="4" type="ORF">ABEB36_015354</name>
</gene>
<reference evidence="4 5" key="1">
    <citation type="submission" date="2024-05" db="EMBL/GenBank/DDBJ databases">
        <title>Genetic variation in Jamaican populations of the coffee berry borer (Hypothenemus hampei).</title>
        <authorList>
            <person name="Errbii M."/>
            <person name="Myrie A."/>
        </authorList>
    </citation>
    <scope>NUCLEOTIDE SEQUENCE [LARGE SCALE GENOMIC DNA]</scope>
    <source>
        <strain evidence="4">JA-Hopewell-2020-01-JO</strain>
        <tissue evidence="4">Whole body</tissue>
    </source>
</reference>
<dbReference type="PROSITE" id="PS50157">
    <property type="entry name" value="ZINC_FINGER_C2H2_2"/>
    <property type="match status" value="1"/>
</dbReference>